<dbReference type="HOGENOM" id="CLU_049840_1_0_1"/>
<keyword evidence="2" id="KW-1185">Reference proteome</keyword>
<organism evidence="1 2">
    <name type="scientific">Pisolithus tinctorius Marx 270</name>
    <dbReference type="NCBI Taxonomy" id="870435"/>
    <lineage>
        <taxon>Eukaryota</taxon>
        <taxon>Fungi</taxon>
        <taxon>Dikarya</taxon>
        <taxon>Basidiomycota</taxon>
        <taxon>Agaricomycotina</taxon>
        <taxon>Agaricomycetes</taxon>
        <taxon>Agaricomycetidae</taxon>
        <taxon>Boletales</taxon>
        <taxon>Sclerodermatineae</taxon>
        <taxon>Pisolithaceae</taxon>
        <taxon>Pisolithus</taxon>
    </lineage>
</organism>
<dbReference type="InterPro" id="IPR036691">
    <property type="entry name" value="Endo/exonu/phosph_ase_sf"/>
</dbReference>
<evidence type="ECO:0000313" key="1">
    <source>
        <dbReference type="EMBL" id="KIN99806.1"/>
    </source>
</evidence>
<dbReference type="Proteomes" id="UP000054217">
    <property type="component" value="Unassembled WGS sequence"/>
</dbReference>
<name>A0A0C3JQM6_PISTI</name>
<dbReference type="Gene3D" id="3.60.10.10">
    <property type="entry name" value="Endonuclease/exonuclease/phosphatase"/>
    <property type="match status" value="1"/>
</dbReference>
<dbReference type="InParanoid" id="A0A0C3JQM6"/>
<reference evidence="2" key="2">
    <citation type="submission" date="2015-01" db="EMBL/GenBank/DDBJ databases">
        <title>Evolutionary Origins and Diversification of the Mycorrhizal Mutualists.</title>
        <authorList>
            <consortium name="DOE Joint Genome Institute"/>
            <consortium name="Mycorrhizal Genomics Consortium"/>
            <person name="Kohler A."/>
            <person name="Kuo A."/>
            <person name="Nagy L.G."/>
            <person name="Floudas D."/>
            <person name="Copeland A."/>
            <person name="Barry K.W."/>
            <person name="Cichocki N."/>
            <person name="Veneault-Fourrey C."/>
            <person name="LaButti K."/>
            <person name="Lindquist E.A."/>
            <person name="Lipzen A."/>
            <person name="Lundell T."/>
            <person name="Morin E."/>
            <person name="Murat C."/>
            <person name="Riley R."/>
            <person name="Ohm R."/>
            <person name="Sun H."/>
            <person name="Tunlid A."/>
            <person name="Henrissat B."/>
            <person name="Grigoriev I.V."/>
            <person name="Hibbett D.S."/>
            <person name="Martin F."/>
        </authorList>
    </citation>
    <scope>NUCLEOTIDE SEQUENCE [LARGE SCALE GENOMIC DNA]</scope>
    <source>
        <strain evidence="2">Marx 270</strain>
    </source>
</reference>
<dbReference type="SUPFAM" id="SSF56219">
    <property type="entry name" value="DNase I-like"/>
    <property type="match status" value="1"/>
</dbReference>
<protein>
    <recommendedName>
        <fullName evidence="3">Endonuclease/exonuclease/phosphatase domain-containing protein</fullName>
    </recommendedName>
</protein>
<dbReference type="AlphaFoldDB" id="A0A0C3JQM6"/>
<dbReference type="EMBL" id="KN832001">
    <property type="protein sequence ID" value="KIN99806.1"/>
    <property type="molecule type" value="Genomic_DNA"/>
</dbReference>
<gene>
    <name evidence="1" type="ORF">M404DRAFT_154080</name>
</gene>
<dbReference type="OrthoDB" id="3264871at2759"/>
<sequence>MKGRFHKGDNKWLYINQQMRDDCLAILALQETYLNATQATSLNDTFTDMLHVITSIDPNHPTAKGIVIALNKHLVKTCEVKTHDIIPGRALLITMPWYQQEELNILNMYAPNDPSTYDERTVMTPSDNQCFWEMIHNKIINLPQPDVMLGDFNIVEDSIDRIPAHLDHANAVSALRALKSHLNSQDGWHQTNPSDLTFTYSQSTRQGGLTSKIDSMFAHFGMIPFCKEWSIDPPTIHTDHEMVSVWGISTPY</sequence>
<evidence type="ECO:0008006" key="3">
    <source>
        <dbReference type="Google" id="ProtNLM"/>
    </source>
</evidence>
<reference evidence="1 2" key="1">
    <citation type="submission" date="2014-04" db="EMBL/GenBank/DDBJ databases">
        <authorList>
            <consortium name="DOE Joint Genome Institute"/>
            <person name="Kuo A."/>
            <person name="Kohler A."/>
            <person name="Costa M.D."/>
            <person name="Nagy L.G."/>
            <person name="Floudas D."/>
            <person name="Copeland A."/>
            <person name="Barry K.W."/>
            <person name="Cichocki N."/>
            <person name="Veneault-Fourrey C."/>
            <person name="LaButti K."/>
            <person name="Lindquist E.A."/>
            <person name="Lipzen A."/>
            <person name="Lundell T."/>
            <person name="Morin E."/>
            <person name="Murat C."/>
            <person name="Sun H."/>
            <person name="Tunlid A."/>
            <person name="Henrissat B."/>
            <person name="Grigoriev I.V."/>
            <person name="Hibbett D.S."/>
            <person name="Martin F."/>
            <person name="Nordberg H.P."/>
            <person name="Cantor M.N."/>
            <person name="Hua S.X."/>
        </authorList>
    </citation>
    <scope>NUCLEOTIDE SEQUENCE [LARGE SCALE GENOMIC DNA]</scope>
    <source>
        <strain evidence="1 2">Marx 270</strain>
    </source>
</reference>
<evidence type="ECO:0000313" key="2">
    <source>
        <dbReference type="Proteomes" id="UP000054217"/>
    </source>
</evidence>
<accession>A0A0C3JQM6</accession>
<proteinExistence type="predicted"/>